<feature type="domain" description="DUF5681" evidence="2">
    <location>
        <begin position="3"/>
        <end position="63"/>
    </location>
</feature>
<accession>A0A7W6FS98</accession>
<comment type="caution">
    <text evidence="3">The sequence shown here is derived from an EMBL/GenBank/DDBJ whole genome shotgun (WGS) entry which is preliminary data.</text>
</comment>
<keyword evidence="4" id="KW-1185">Reference proteome</keyword>
<gene>
    <name evidence="3" type="ORF">GGR43_003576</name>
</gene>
<dbReference type="EMBL" id="JACIDT010000015">
    <property type="protein sequence ID" value="MBB3927839.1"/>
    <property type="molecule type" value="Genomic_DNA"/>
</dbReference>
<dbReference type="Pfam" id="PF18932">
    <property type="entry name" value="DUF5681"/>
    <property type="match status" value="1"/>
</dbReference>
<dbReference type="Proteomes" id="UP000571950">
    <property type="component" value="Unassembled WGS sequence"/>
</dbReference>
<protein>
    <recommendedName>
        <fullName evidence="2">DUF5681 domain-containing protein</fullName>
    </recommendedName>
</protein>
<sequence>MAFKPGKSGNPGGRPKIKLPDGRTLTDLAREHTLEAVETLVDVMRNGDTSSARVAAADKILNRGWGAAPQTITLQEAPTPPDLSQMTDEQLEALETLRSLAPLAYGPAGSC</sequence>
<organism evidence="3 4">
    <name type="scientific">Sphingobium jiangsuense</name>
    <dbReference type="NCBI Taxonomy" id="870476"/>
    <lineage>
        <taxon>Bacteria</taxon>
        <taxon>Pseudomonadati</taxon>
        <taxon>Pseudomonadota</taxon>
        <taxon>Alphaproteobacteria</taxon>
        <taxon>Sphingomonadales</taxon>
        <taxon>Sphingomonadaceae</taxon>
        <taxon>Sphingobium</taxon>
    </lineage>
</organism>
<evidence type="ECO:0000256" key="1">
    <source>
        <dbReference type="SAM" id="MobiDB-lite"/>
    </source>
</evidence>
<name>A0A7W6FS98_9SPHN</name>
<dbReference type="RefSeq" id="WP_188073301.1">
    <property type="nucleotide sequence ID" value="NZ_BSPS01000180.1"/>
</dbReference>
<feature type="region of interest" description="Disordered" evidence="1">
    <location>
        <begin position="1"/>
        <end position="22"/>
    </location>
</feature>
<evidence type="ECO:0000259" key="2">
    <source>
        <dbReference type="Pfam" id="PF18932"/>
    </source>
</evidence>
<evidence type="ECO:0000313" key="3">
    <source>
        <dbReference type="EMBL" id="MBB3927839.1"/>
    </source>
</evidence>
<evidence type="ECO:0000313" key="4">
    <source>
        <dbReference type="Proteomes" id="UP000571950"/>
    </source>
</evidence>
<proteinExistence type="predicted"/>
<dbReference type="AlphaFoldDB" id="A0A7W6FS98"/>
<dbReference type="InterPro" id="IPR043736">
    <property type="entry name" value="DUF5681"/>
</dbReference>
<reference evidence="3 4" key="1">
    <citation type="submission" date="2020-08" db="EMBL/GenBank/DDBJ databases">
        <title>Genomic Encyclopedia of Type Strains, Phase IV (KMG-IV): sequencing the most valuable type-strain genomes for metagenomic binning, comparative biology and taxonomic classification.</title>
        <authorList>
            <person name="Goeker M."/>
        </authorList>
    </citation>
    <scope>NUCLEOTIDE SEQUENCE [LARGE SCALE GENOMIC DNA]</scope>
    <source>
        <strain evidence="3 4">DSM 26189</strain>
    </source>
</reference>